<comment type="caution">
    <text evidence="6">The sequence shown here is derived from an EMBL/GenBank/DDBJ whole genome shotgun (WGS) entry which is preliminary data.</text>
</comment>
<dbReference type="GO" id="GO:0003700">
    <property type="term" value="F:DNA-binding transcription factor activity"/>
    <property type="evidence" value="ECO:0007669"/>
    <property type="project" value="InterPro"/>
</dbReference>
<dbReference type="Gene3D" id="1.10.10.10">
    <property type="entry name" value="Winged helix-like DNA-binding domain superfamily/Winged helix DNA-binding domain"/>
    <property type="match status" value="1"/>
</dbReference>
<dbReference type="Pfam" id="PF03466">
    <property type="entry name" value="LysR_substrate"/>
    <property type="match status" value="1"/>
</dbReference>
<keyword evidence="7" id="KW-1185">Reference proteome</keyword>
<dbReference type="CDD" id="cd05466">
    <property type="entry name" value="PBP2_LTTR_substrate"/>
    <property type="match status" value="1"/>
</dbReference>
<dbReference type="SUPFAM" id="SSF46785">
    <property type="entry name" value="Winged helix' DNA-binding domain"/>
    <property type="match status" value="1"/>
</dbReference>
<dbReference type="Proteomes" id="UP000193926">
    <property type="component" value="Unassembled WGS sequence"/>
</dbReference>
<sequence>MDLNWLRDFECLARTQNFTRAADERNITQSAFSRRIKALESWVGLPLINRATYPVQLTDSGQSFLPVAISAISRLSEARQILRDEDRQENRFIRFSVLHTISVHFLANRLDALQAELPELRTRVISDSLSTCCELLIEGAVDIMLCYWHKAVPLEIDEAVFERKDLLIDRLIPVAPASQVDGYGWDLDAQGKKRIPYLAYERSTFLGLVVENTIDRKSLNAEIIYVDGLVEAIKRRLLAGCGFAWLPETSIAAELAEGTIVPIGGEAWFASLSVSAFSNTSSLEKPAMDLWSRL</sequence>
<evidence type="ECO:0000256" key="1">
    <source>
        <dbReference type="ARBA" id="ARBA00009437"/>
    </source>
</evidence>
<dbReference type="PROSITE" id="PS50931">
    <property type="entry name" value="HTH_LYSR"/>
    <property type="match status" value="1"/>
</dbReference>
<dbReference type="InterPro" id="IPR036388">
    <property type="entry name" value="WH-like_DNA-bd_sf"/>
</dbReference>
<evidence type="ECO:0000256" key="4">
    <source>
        <dbReference type="ARBA" id="ARBA00023163"/>
    </source>
</evidence>
<dbReference type="InterPro" id="IPR036390">
    <property type="entry name" value="WH_DNA-bd_sf"/>
</dbReference>
<dbReference type="Pfam" id="PF00126">
    <property type="entry name" value="HTH_1"/>
    <property type="match status" value="1"/>
</dbReference>
<dbReference type="PANTHER" id="PTHR30126:SF2">
    <property type="entry name" value="HTH-TYPE TRANSCRIPTIONAL REGULATOR YJIE"/>
    <property type="match status" value="1"/>
</dbReference>
<evidence type="ECO:0000256" key="3">
    <source>
        <dbReference type="ARBA" id="ARBA00023125"/>
    </source>
</evidence>
<dbReference type="PANTHER" id="PTHR30126">
    <property type="entry name" value="HTH-TYPE TRANSCRIPTIONAL REGULATOR"/>
    <property type="match status" value="1"/>
</dbReference>
<dbReference type="OrthoDB" id="528082at2"/>
<organism evidence="6 7">
    <name type="scientific">Marivita geojedonensis</name>
    <dbReference type="NCBI Taxonomy" id="1123756"/>
    <lineage>
        <taxon>Bacteria</taxon>
        <taxon>Pseudomonadati</taxon>
        <taxon>Pseudomonadota</taxon>
        <taxon>Alphaproteobacteria</taxon>
        <taxon>Rhodobacterales</taxon>
        <taxon>Roseobacteraceae</taxon>
        <taxon>Marivita</taxon>
    </lineage>
</organism>
<keyword evidence="4" id="KW-0804">Transcription</keyword>
<feature type="domain" description="HTH lysR-type" evidence="5">
    <location>
        <begin position="1"/>
        <end position="58"/>
    </location>
</feature>
<evidence type="ECO:0000259" key="5">
    <source>
        <dbReference type="PROSITE" id="PS50931"/>
    </source>
</evidence>
<dbReference type="STRING" id="1123756.MGEO_10660"/>
<dbReference type="InterPro" id="IPR005119">
    <property type="entry name" value="LysR_subst-bd"/>
</dbReference>
<reference evidence="6 7" key="1">
    <citation type="submission" date="2014-03" db="EMBL/GenBank/DDBJ databases">
        <title>The draft genome sequence of Marivita geojedonensis KCTC 23882.</title>
        <authorList>
            <person name="Lai Q."/>
            <person name="Shao Z."/>
        </authorList>
    </citation>
    <scope>NUCLEOTIDE SEQUENCE [LARGE SCALE GENOMIC DNA]</scope>
    <source>
        <strain evidence="6 7">DPG-138</strain>
    </source>
</reference>
<dbReference type="Gene3D" id="3.40.190.10">
    <property type="entry name" value="Periplasmic binding protein-like II"/>
    <property type="match status" value="2"/>
</dbReference>
<evidence type="ECO:0000313" key="6">
    <source>
        <dbReference type="EMBL" id="OSQ50891.1"/>
    </source>
</evidence>
<keyword evidence="3" id="KW-0238">DNA-binding</keyword>
<comment type="similarity">
    <text evidence="1">Belongs to the LysR transcriptional regulatory family.</text>
</comment>
<name>A0A1X4NKV5_9RHOB</name>
<dbReference type="GO" id="GO:0000976">
    <property type="term" value="F:transcription cis-regulatory region binding"/>
    <property type="evidence" value="ECO:0007669"/>
    <property type="project" value="TreeGrafter"/>
</dbReference>
<dbReference type="RefSeq" id="WP_085637040.1">
    <property type="nucleotide sequence ID" value="NZ_JFKC01000008.1"/>
</dbReference>
<dbReference type="EMBL" id="JFKC01000008">
    <property type="protein sequence ID" value="OSQ50891.1"/>
    <property type="molecule type" value="Genomic_DNA"/>
</dbReference>
<dbReference type="PRINTS" id="PR00039">
    <property type="entry name" value="HTHLYSR"/>
</dbReference>
<dbReference type="InterPro" id="IPR000847">
    <property type="entry name" value="LysR_HTH_N"/>
</dbReference>
<keyword evidence="2" id="KW-0805">Transcription regulation</keyword>
<evidence type="ECO:0000313" key="7">
    <source>
        <dbReference type="Proteomes" id="UP000193926"/>
    </source>
</evidence>
<accession>A0A1X4NKV5</accession>
<dbReference type="SUPFAM" id="SSF53850">
    <property type="entry name" value="Periplasmic binding protein-like II"/>
    <property type="match status" value="1"/>
</dbReference>
<gene>
    <name evidence="6" type="ORF">MGEO_10660</name>
</gene>
<evidence type="ECO:0000256" key="2">
    <source>
        <dbReference type="ARBA" id="ARBA00023015"/>
    </source>
</evidence>
<dbReference type="AlphaFoldDB" id="A0A1X4NKV5"/>
<proteinExistence type="inferred from homology"/>
<protein>
    <submittedName>
        <fullName evidence="6">LysR family transcriptional regulator</fullName>
    </submittedName>
</protein>